<keyword evidence="5" id="KW-0547">Nucleotide-binding</keyword>
<dbReference type="Proteomes" id="UP001589838">
    <property type="component" value="Unassembled WGS sequence"/>
</dbReference>
<dbReference type="PANTHER" id="PTHR43790">
    <property type="entry name" value="CARBOHYDRATE TRANSPORT ATP-BINDING PROTEIN MG119-RELATED"/>
    <property type="match status" value="1"/>
</dbReference>
<accession>A0ABV6KD77</accession>
<evidence type="ECO:0000256" key="7">
    <source>
        <dbReference type="ARBA" id="ARBA00022967"/>
    </source>
</evidence>
<dbReference type="Gene3D" id="3.40.50.300">
    <property type="entry name" value="P-loop containing nucleotide triphosphate hydrolases"/>
    <property type="match status" value="2"/>
</dbReference>
<dbReference type="InterPro" id="IPR017871">
    <property type="entry name" value="ABC_transporter-like_CS"/>
</dbReference>
<keyword evidence="7" id="KW-1278">Translocase</keyword>
<dbReference type="InterPro" id="IPR003439">
    <property type="entry name" value="ABC_transporter-like_ATP-bd"/>
</dbReference>
<dbReference type="PROSITE" id="PS50893">
    <property type="entry name" value="ABC_TRANSPORTER_2"/>
    <property type="match status" value="2"/>
</dbReference>
<dbReference type="CDD" id="cd03215">
    <property type="entry name" value="ABC_Carb_Monos_II"/>
    <property type="match status" value="1"/>
</dbReference>
<evidence type="ECO:0000256" key="5">
    <source>
        <dbReference type="ARBA" id="ARBA00022741"/>
    </source>
</evidence>
<feature type="domain" description="ABC transporter" evidence="9">
    <location>
        <begin position="264"/>
        <end position="507"/>
    </location>
</feature>
<dbReference type="GO" id="GO:0005524">
    <property type="term" value="F:ATP binding"/>
    <property type="evidence" value="ECO:0007669"/>
    <property type="project" value="UniProtKB-KW"/>
</dbReference>
<dbReference type="InterPro" id="IPR003593">
    <property type="entry name" value="AAA+_ATPase"/>
</dbReference>
<evidence type="ECO:0000259" key="9">
    <source>
        <dbReference type="PROSITE" id="PS50893"/>
    </source>
</evidence>
<dbReference type="SMART" id="SM00382">
    <property type="entry name" value="AAA"/>
    <property type="match status" value="2"/>
</dbReference>
<evidence type="ECO:0000256" key="8">
    <source>
        <dbReference type="ARBA" id="ARBA00023136"/>
    </source>
</evidence>
<proteinExistence type="predicted"/>
<name>A0ABV6KD77_9BACI</name>
<dbReference type="InterPro" id="IPR050107">
    <property type="entry name" value="ABC_carbohydrate_import_ATPase"/>
</dbReference>
<keyword evidence="6 10" id="KW-0067">ATP-binding</keyword>
<organism evidence="10 11">
    <name type="scientific">Halalkalibacter kiskunsagensis</name>
    <dbReference type="NCBI Taxonomy" id="1548599"/>
    <lineage>
        <taxon>Bacteria</taxon>
        <taxon>Bacillati</taxon>
        <taxon>Bacillota</taxon>
        <taxon>Bacilli</taxon>
        <taxon>Bacillales</taxon>
        <taxon>Bacillaceae</taxon>
        <taxon>Halalkalibacter</taxon>
    </lineage>
</organism>
<evidence type="ECO:0000313" key="10">
    <source>
        <dbReference type="EMBL" id="MFC0471246.1"/>
    </source>
</evidence>
<keyword evidence="1" id="KW-0813">Transport</keyword>
<reference evidence="10 11" key="1">
    <citation type="submission" date="2024-09" db="EMBL/GenBank/DDBJ databases">
        <authorList>
            <person name="Sun Q."/>
            <person name="Mori K."/>
        </authorList>
    </citation>
    <scope>NUCLEOTIDE SEQUENCE [LARGE SCALE GENOMIC DNA]</scope>
    <source>
        <strain evidence="10 11">NCAIM B.02610</strain>
    </source>
</reference>
<evidence type="ECO:0000256" key="6">
    <source>
        <dbReference type="ARBA" id="ARBA00022840"/>
    </source>
</evidence>
<dbReference type="SUPFAM" id="SSF52540">
    <property type="entry name" value="P-loop containing nucleoside triphosphate hydrolases"/>
    <property type="match status" value="2"/>
</dbReference>
<dbReference type="EMBL" id="JBHLUX010000030">
    <property type="protein sequence ID" value="MFC0471246.1"/>
    <property type="molecule type" value="Genomic_DNA"/>
</dbReference>
<gene>
    <name evidence="10" type="ORF">ACFFHM_12300</name>
</gene>
<evidence type="ECO:0000256" key="2">
    <source>
        <dbReference type="ARBA" id="ARBA00022475"/>
    </source>
</evidence>
<keyword evidence="8" id="KW-0472">Membrane</keyword>
<dbReference type="InterPro" id="IPR027417">
    <property type="entry name" value="P-loop_NTPase"/>
</dbReference>
<evidence type="ECO:0000256" key="1">
    <source>
        <dbReference type="ARBA" id="ARBA00022448"/>
    </source>
</evidence>
<comment type="caution">
    <text evidence="10">The sequence shown here is derived from an EMBL/GenBank/DDBJ whole genome shotgun (WGS) entry which is preliminary data.</text>
</comment>
<dbReference type="RefSeq" id="WP_335958532.1">
    <property type="nucleotide sequence ID" value="NZ_JAXBLX010000002.1"/>
</dbReference>
<keyword evidence="2" id="KW-1003">Cell membrane</keyword>
<dbReference type="Pfam" id="PF00005">
    <property type="entry name" value="ABC_tran"/>
    <property type="match status" value="2"/>
</dbReference>
<sequence length="509" mass="56121">MASKNDDVLISLTGINKGFPGVRALDNMSLEVRKGEVLALVGENGAGKSTLIKILSGLYQKDSGEIRVRGEKVEIQDTKHAQALGISTIFQEPSLAQHLTAVENVYLGREVVKSFLGGAVKLLDEKTMYQETEKLYRNFFSTVEDLNRPVSELGALKNRVIEIAKALSVNASVVIMDEPTASLAEEERDVLFDFIHTLKEQGVSIIYVSHHLHELFLFTDRFHVMRDGKHIKTVNADETSVDHLVSLMVGREITNFVEKQTVPIGEEILRVSNLSRPGILKDINFHVREGEIVGIAGLAGSGRTETVRAVMGADPIRSGSVSVSGKQFRIRSPRDAIRAGIGLLPENRKLHGALTGMSVSKNITITSINKVVAMKFVINKKKEVQIAKDYIKRLGIKTPSEKQKVKFLSGGNQQKVILAKWLYTKPKVLIFDEPTQGIDVGAKVEVYNLMSEFVANGGGILMVSSDLLELKGLADRIYVMHQGEFAHEFSREEATEENITFYASGGHKA</sequence>
<keyword evidence="4" id="KW-0677">Repeat</keyword>
<protein>
    <submittedName>
        <fullName evidence="10">Sugar ABC transporter ATP-binding protein</fullName>
    </submittedName>
</protein>
<evidence type="ECO:0000256" key="4">
    <source>
        <dbReference type="ARBA" id="ARBA00022737"/>
    </source>
</evidence>
<dbReference type="PROSITE" id="PS00211">
    <property type="entry name" value="ABC_TRANSPORTER_1"/>
    <property type="match status" value="1"/>
</dbReference>
<dbReference type="PANTHER" id="PTHR43790:SF3">
    <property type="entry name" value="D-ALLOSE IMPORT ATP-BINDING PROTEIN ALSA-RELATED"/>
    <property type="match status" value="1"/>
</dbReference>
<keyword evidence="3" id="KW-0762">Sugar transport</keyword>
<keyword evidence="11" id="KW-1185">Reference proteome</keyword>
<dbReference type="CDD" id="cd03216">
    <property type="entry name" value="ABC_Carb_Monos_I"/>
    <property type="match status" value="1"/>
</dbReference>
<feature type="domain" description="ABC transporter" evidence="9">
    <location>
        <begin position="10"/>
        <end position="252"/>
    </location>
</feature>
<evidence type="ECO:0000256" key="3">
    <source>
        <dbReference type="ARBA" id="ARBA00022597"/>
    </source>
</evidence>
<evidence type="ECO:0000313" key="11">
    <source>
        <dbReference type="Proteomes" id="UP001589838"/>
    </source>
</evidence>